<proteinExistence type="predicted"/>
<name>A0A4Y2FBP9_ARAVE</name>
<keyword evidence="2" id="KW-1185">Reference proteome</keyword>
<evidence type="ECO:0000313" key="2">
    <source>
        <dbReference type="Proteomes" id="UP000499080"/>
    </source>
</evidence>
<comment type="caution">
    <text evidence="1">The sequence shown here is derived from an EMBL/GenBank/DDBJ whole genome shotgun (WGS) entry which is preliminary data.</text>
</comment>
<gene>
    <name evidence="1" type="ORF">AVEN_193385_1</name>
</gene>
<reference evidence="1 2" key="1">
    <citation type="journal article" date="2019" name="Sci. Rep.">
        <title>Orb-weaving spider Araneus ventricosus genome elucidates the spidroin gene catalogue.</title>
        <authorList>
            <person name="Kono N."/>
            <person name="Nakamura H."/>
            <person name="Ohtoshi R."/>
            <person name="Moran D.A.P."/>
            <person name="Shinohara A."/>
            <person name="Yoshida Y."/>
            <person name="Fujiwara M."/>
            <person name="Mori M."/>
            <person name="Tomita M."/>
            <person name="Arakawa K."/>
        </authorList>
    </citation>
    <scope>NUCLEOTIDE SEQUENCE [LARGE SCALE GENOMIC DNA]</scope>
</reference>
<evidence type="ECO:0000313" key="1">
    <source>
        <dbReference type="EMBL" id="GBM37866.1"/>
    </source>
</evidence>
<dbReference type="Proteomes" id="UP000499080">
    <property type="component" value="Unassembled WGS sequence"/>
</dbReference>
<dbReference type="AlphaFoldDB" id="A0A4Y2FBP9"/>
<sequence length="128" mass="14592">MLKNNSAPINKSTLAGEKKFESANLTYDGIFIPSKSMDVDGIRSVIFEIAKKSRVAENEPSEFKIVEILFLFTLKAVFEIPETGMFIFFPLKPRVLAKSEVIRLHMLPESMRALPTEKKNQRSHSHRP</sequence>
<organism evidence="1 2">
    <name type="scientific">Araneus ventricosus</name>
    <name type="common">Orbweaver spider</name>
    <name type="synonym">Epeira ventricosa</name>
    <dbReference type="NCBI Taxonomy" id="182803"/>
    <lineage>
        <taxon>Eukaryota</taxon>
        <taxon>Metazoa</taxon>
        <taxon>Ecdysozoa</taxon>
        <taxon>Arthropoda</taxon>
        <taxon>Chelicerata</taxon>
        <taxon>Arachnida</taxon>
        <taxon>Araneae</taxon>
        <taxon>Araneomorphae</taxon>
        <taxon>Entelegynae</taxon>
        <taxon>Araneoidea</taxon>
        <taxon>Araneidae</taxon>
        <taxon>Araneus</taxon>
    </lineage>
</organism>
<accession>A0A4Y2FBP9</accession>
<dbReference type="EMBL" id="BGPR01000852">
    <property type="protein sequence ID" value="GBM37866.1"/>
    <property type="molecule type" value="Genomic_DNA"/>
</dbReference>
<protein>
    <submittedName>
        <fullName evidence="1">Uncharacterized protein</fullName>
    </submittedName>
</protein>